<dbReference type="InterPro" id="IPR036291">
    <property type="entry name" value="NAD(P)-bd_dom_sf"/>
</dbReference>
<evidence type="ECO:0000259" key="4">
    <source>
        <dbReference type="PROSITE" id="PS51202"/>
    </source>
</evidence>
<name>A0A1Y2K4H8_9PROT</name>
<dbReference type="InterPro" id="IPR003148">
    <property type="entry name" value="RCK_N"/>
</dbReference>
<dbReference type="SUPFAM" id="SSF51735">
    <property type="entry name" value="NAD(P)-binding Rossmann-fold domains"/>
    <property type="match status" value="2"/>
</dbReference>
<dbReference type="PROSITE" id="PS51201">
    <property type="entry name" value="RCK_N"/>
    <property type="match status" value="2"/>
</dbReference>
<dbReference type="Proteomes" id="UP000194003">
    <property type="component" value="Unassembled WGS sequence"/>
</dbReference>
<keyword evidence="1" id="KW-0813">Transport</keyword>
<feature type="domain" description="RCK C-terminal" evidence="4">
    <location>
        <begin position="128"/>
        <end position="214"/>
    </location>
</feature>
<dbReference type="SUPFAM" id="SSF116726">
    <property type="entry name" value="TrkA C-terminal domain-like"/>
    <property type="match status" value="2"/>
</dbReference>
<evidence type="ECO:0000313" key="5">
    <source>
        <dbReference type="EMBL" id="OSM02546.1"/>
    </source>
</evidence>
<dbReference type="PROSITE" id="PS51202">
    <property type="entry name" value="RCK_C"/>
    <property type="match status" value="2"/>
</dbReference>
<dbReference type="GO" id="GO:0006813">
    <property type="term" value="P:potassium ion transport"/>
    <property type="evidence" value="ECO:0007669"/>
    <property type="project" value="InterPro"/>
</dbReference>
<dbReference type="NCBIfam" id="NF007039">
    <property type="entry name" value="PRK09496.3-2"/>
    <property type="match status" value="1"/>
</dbReference>
<gene>
    <name evidence="5" type="ORF">MAIT1_02708</name>
</gene>
<keyword evidence="6" id="KW-1185">Reference proteome</keyword>
<dbReference type="InterPro" id="IPR050721">
    <property type="entry name" value="Trk_Ktr_HKT_K-transport"/>
</dbReference>
<feature type="domain" description="RCK N-terminal" evidence="3">
    <location>
        <begin position="219"/>
        <end position="335"/>
    </location>
</feature>
<feature type="domain" description="RCK C-terminal" evidence="4">
    <location>
        <begin position="355"/>
        <end position="437"/>
    </location>
</feature>
<accession>A0A1Y2K4H8</accession>
<dbReference type="GO" id="GO:0008324">
    <property type="term" value="F:monoatomic cation transmembrane transporter activity"/>
    <property type="evidence" value="ECO:0007669"/>
    <property type="project" value="InterPro"/>
</dbReference>
<organism evidence="5 6">
    <name type="scientific">Magnetofaba australis IT-1</name>
    <dbReference type="NCBI Taxonomy" id="1434232"/>
    <lineage>
        <taxon>Bacteria</taxon>
        <taxon>Pseudomonadati</taxon>
        <taxon>Pseudomonadota</taxon>
        <taxon>Magnetococcia</taxon>
        <taxon>Magnetococcales</taxon>
        <taxon>Magnetococcaceae</taxon>
        <taxon>Magnetofaba</taxon>
    </lineage>
</organism>
<dbReference type="AlphaFoldDB" id="A0A1Y2K4H8"/>
<protein>
    <submittedName>
        <fullName evidence="5">Putative TrkA-N domain-containing protein</fullName>
    </submittedName>
</protein>
<evidence type="ECO:0000313" key="6">
    <source>
        <dbReference type="Proteomes" id="UP000194003"/>
    </source>
</evidence>
<dbReference type="Pfam" id="PF02254">
    <property type="entry name" value="TrkA_N"/>
    <property type="match status" value="2"/>
</dbReference>
<dbReference type="Gene3D" id="3.30.70.1450">
    <property type="entry name" value="Regulator of K+ conductance, C-terminal domain"/>
    <property type="match status" value="2"/>
</dbReference>
<dbReference type="InterPro" id="IPR006037">
    <property type="entry name" value="RCK_C"/>
</dbReference>
<sequence>MARFLSEERVDVTLVESDARAAKLAQEALDAQVIEGEGTDQAVLLDAGLKRAALLLALTDSDETNIVITLIAKARNPDIQVIARVRGPKLSTDRALWSGLELRDVALISPEQSACDMLLQLVLREQAFEVIPFIDGQINLVGFRFDAESPLLGRSLRELGAEWSRNGGALVVAIRRGGKALVPKGDHLFEAGDDVYLALPTTEESGRILRLLGKRPMGRRRIIIAGGGRTGSLIGGALLAKGYRLTIIEQDETRCEQLARLMPSAQILWGRAQDSDLLRELLGSDVTFLALSGNEERNLALALLAKQLGAAMAVTLVDSEAYISLAEQLGVDAIVSPQLAAIGSIMRFVRKGRVIDAAPLLNAQLEAVLAEVHANSALDGVPLRKAKIPRDVLVGAVAQGEEVARIPDGDTVLKPGDRVLLIAPRRGLSRVDNFLTKGAES</sequence>
<dbReference type="Pfam" id="PF02080">
    <property type="entry name" value="TrkA_C"/>
    <property type="match status" value="2"/>
</dbReference>
<dbReference type="InterPro" id="IPR036721">
    <property type="entry name" value="RCK_C_sf"/>
</dbReference>
<dbReference type="EMBL" id="LVJN01000020">
    <property type="protein sequence ID" value="OSM02546.1"/>
    <property type="molecule type" value="Genomic_DNA"/>
</dbReference>
<evidence type="ECO:0000256" key="1">
    <source>
        <dbReference type="ARBA" id="ARBA00022448"/>
    </source>
</evidence>
<feature type="domain" description="RCK N-terminal" evidence="3">
    <location>
        <begin position="1"/>
        <end position="107"/>
    </location>
</feature>
<comment type="caution">
    <text evidence="5">The sequence shown here is derived from an EMBL/GenBank/DDBJ whole genome shotgun (WGS) entry which is preliminary data.</text>
</comment>
<keyword evidence="2" id="KW-0406">Ion transport</keyword>
<proteinExistence type="predicted"/>
<dbReference type="Gene3D" id="3.40.50.720">
    <property type="entry name" value="NAD(P)-binding Rossmann-like Domain"/>
    <property type="match status" value="2"/>
</dbReference>
<evidence type="ECO:0000256" key="2">
    <source>
        <dbReference type="ARBA" id="ARBA00023065"/>
    </source>
</evidence>
<reference evidence="5 6" key="1">
    <citation type="journal article" date="2016" name="BMC Genomics">
        <title>Combined genomic and structural analyses of a cultured magnetotactic bacterium reveals its niche adaptation to a dynamic environment.</title>
        <authorList>
            <person name="Araujo A.C."/>
            <person name="Morillo V."/>
            <person name="Cypriano J."/>
            <person name="Teixeira L.C."/>
            <person name="Leao P."/>
            <person name="Lyra S."/>
            <person name="Almeida L.G."/>
            <person name="Bazylinski D.A."/>
            <person name="Vasconcellos A.T."/>
            <person name="Abreu F."/>
            <person name="Lins U."/>
        </authorList>
    </citation>
    <scope>NUCLEOTIDE SEQUENCE [LARGE SCALE GENOMIC DNA]</scope>
    <source>
        <strain evidence="5 6">IT-1</strain>
    </source>
</reference>
<dbReference type="STRING" id="1434232.MAIT1_02708"/>
<dbReference type="PANTHER" id="PTHR43833">
    <property type="entry name" value="POTASSIUM CHANNEL PROTEIN 2-RELATED-RELATED"/>
    <property type="match status" value="1"/>
</dbReference>
<dbReference type="PANTHER" id="PTHR43833:SF5">
    <property type="entry name" value="TRK SYSTEM POTASSIUM UPTAKE PROTEIN TRKA"/>
    <property type="match status" value="1"/>
</dbReference>
<evidence type="ECO:0000259" key="3">
    <source>
        <dbReference type="PROSITE" id="PS51201"/>
    </source>
</evidence>